<dbReference type="SUPFAM" id="SSF53448">
    <property type="entry name" value="Nucleotide-diphospho-sugar transferases"/>
    <property type="match status" value="1"/>
</dbReference>
<proteinExistence type="predicted"/>
<gene>
    <name evidence="1" type="ORF">AKJ29_04400</name>
</gene>
<comment type="caution">
    <text evidence="1">The sequence shown here is derived from an EMBL/GenBank/DDBJ whole genome shotgun (WGS) entry which is preliminary data.</text>
</comment>
<dbReference type="OrthoDB" id="7684392at2"/>
<organism evidence="1 2">
    <name type="scientific">Aliiroseovarius crassostreae</name>
    <dbReference type="NCBI Taxonomy" id="154981"/>
    <lineage>
        <taxon>Bacteria</taxon>
        <taxon>Pseudomonadati</taxon>
        <taxon>Pseudomonadota</taxon>
        <taxon>Alphaproteobacteria</taxon>
        <taxon>Rhodobacterales</taxon>
        <taxon>Paracoccaceae</taxon>
        <taxon>Aliiroseovarius</taxon>
    </lineage>
</organism>
<sequence length="320" mass="36643">MIVGQSGRLSYEALLFVASLRQSDPEFSGRVFVAEPQPGDAWSDDPRIRPSVREALEAMGAEILPFQNRHFGASYPNANKIEALLEMPEGEPFIFFDSDTVVTGKLSDMDLNFDRPSASMRRENTWPKIELYGPGYADTWRALYEKFDLDFDGSLDLGQPDEHWERYMYFNAGWFFGACPRQFGARFLEYALAIRGDAPEALVCQELYPWLDQIALPLVISSFGGGRPGPELAGLDGDITCHWRVLPLAYARESDRVIEVIETASAPNRVKKVLKEYEPMLRMIFQGRGQKVRAMFDRNDLPRREQILRNKIKREGFWLR</sequence>
<name>A0A0N8IB40_9RHOB</name>
<keyword evidence="2" id="KW-1185">Reference proteome</keyword>
<dbReference type="RefSeq" id="WP_055192693.1">
    <property type="nucleotide sequence ID" value="NZ_FPBS01000011.1"/>
</dbReference>
<dbReference type="Proteomes" id="UP000050471">
    <property type="component" value="Unassembled WGS sequence"/>
</dbReference>
<reference evidence="1 2" key="1">
    <citation type="submission" date="2015-09" db="EMBL/GenBank/DDBJ databases">
        <title>Draft genome sequence of Aliiroseovarius crassostreae CV919-312TSm, the causative agent of Roseovarius Oyster Disease (formerly Juvenile Oyster Disease).</title>
        <authorList>
            <person name="Kessner L."/>
            <person name="Spinard E."/>
            <person name="Nelson D."/>
        </authorList>
    </citation>
    <scope>NUCLEOTIDE SEQUENCE [LARGE SCALE GENOMIC DNA]</scope>
    <source>
        <strain evidence="1 2">CV919-312</strain>
    </source>
</reference>
<dbReference type="STRING" id="154981.AKJ29_04400"/>
<evidence type="ECO:0000313" key="1">
    <source>
        <dbReference type="EMBL" id="KPN62043.1"/>
    </source>
</evidence>
<dbReference type="AlphaFoldDB" id="A0A0N8IB40"/>
<protein>
    <submittedName>
        <fullName evidence="1">Uncharacterized protein</fullName>
    </submittedName>
</protein>
<dbReference type="EMBL" id="LKBA01000023">
    <property type="protein sequence ID" value="KPN62043.1"/>
    <property type="molecule type" value="Genomic_DNA"/>
</dbReference>
<dbReference type="InterPro" id="IPR029044">
    <property type="entry name" value="Nucleotide-diphossugar_trans"/>
</dbReference>
<accession>A0A0N8IB40</accession>
<evidence type="ECO:0000313" key="2">
    <source>
        <dbReference type="Proteomes" id="UP000050471"/>
    </source>
</evidence>